<dbReference type="OrthoDB" id="672524at2"/>
<dbReference type="STRING" id="477680.SAMN05421788_112184"/>
<sequence length="326" mass="37334">MKKFTRILKIAPVIFFSIVFIYNYLPKYVRNNLPRDASDYILGQIRDPDSAFLDTLSVDLPHYLYKRLTDSVRAVEQHKKFSFFISEAFSIGNGVAGISGSLKFPNYHMEENTRVETPTFPSVSDFKDPVFYMGISGYEINNQISIADKPVFFHNNGKDSIKYWDLVPARGQYEHVEDSLVTRKKASPFYYYESQKAILFPASKAGYITFKILFYLSMFSYGVAFFCVLFCVIRLCLAIADGQFFTPKNLDRLYIIAAAVFTPFFINWLVSTIMTWIYLPKAGGDVFLINKEGPNILSLAPGYLLFLFAGAFKRGLELQEEHDLTV</sequence>
<proteinExistence type="predicted"/>
<evidence type="ECO:0000313" key="3">
    <source>
        <dbReference type="Proteomes" id="UP000186917"/>
    </source>
</evidence>
<dbReference type="EMBL" id="FTOR01000012">
    <property type="protein sequence ID" value="SIT33472.1"/>
    <property type="molecule type" value="Genomic_DNA"/>
</dbReference>
<feature type="transmembrane region" description="Helical" evidence="1">
    <location>
        <begin position="294"/>
        <end position="312"/>
    </location>
</feature>
<dbReference type="Pfam" id="PF11188">
    <property type="entry name" value="DUF2975"/>
    <property type="match status" value="1"/>
</dbReference>
<evidence type="ECO:0000256" key="1">
    <source>
        <dbReference type="SAM" id="Phobius"/>
    </source>
</evidence>
<gene>
    <name evidence="2" type="ORF">SAMN05421788_112184</name>
</gene>
<keyword evidence="1" id="KW-1133">Transmembrane helix</keyword>
<dbReference type="KEGG" id="fln:FLA_4413"/>
<accession>A0A173MLM0</accession>
<evidence type="ECO:0000313" key="2">
    <source>
        <dbReference type="EMBL" id="SIT33472.1"/>
    </source>
</evidence>
<keyword evidence="1" id="KW-0472">Membrane</keyword>
<dbReference type="Proteomes" id="UP000186917">
    <property type="component" value="Unassembled WGS sequence"/>
</dbReference>
<protein>
    <recommendedName>
        <fullName evidence="4">DUF2975 domain-containing protein</fullName>
    </recommendedName>
</protein>
<dbReference type="AlphaFoldDB" id="A0A173MLM0"/>
<evidence type="ECO:0008006" key="4">
    <source>
        <dbReference type="Google" id="ProtNLM"/>
    </source>
</evidence>
<feature type="transmembrane region" description="Helical" evidence="1">
    <location>
        <begin position="253"/>
        <end position="279"/>
    </location>
</feature>
<keyword evidence="1" id="KW-0812">Transmembrane</keyword>
<dbReference type="InterPro" id="IPR021354">
    <property type="entry name" value="DUF2975"/>
</dbReference>
<keyword evidence="3" id="KW-1185">Reference proteome</keyword>
<name>A0A173MLM0_9BACT</name>
<feature type="transmembrane region" description="Helical" evidence="1">
    <location>
        <begin position="7"/>
        <end position="25"/>
    </location>
</feature>
<reference evidence="3" key="1">
    <citation type="submission" date="2017-01" db="EMBL/GenBank/DDBJ databases">
        <authorList>
            <person name="Varghese N."/>
            <person name="Submissions S."/>
        </authorList>
    </citation>
    <scope>NUCLEOTIDE SEQUENCE [LARGE SCALE GENOMIC DNA]</scope>
    <source>
        <strain evidence="3">DSM 21054</strain>
    </source>
</reference>
<feature type="transmembrane region" description="Helical" evidence="1">
    <location>
        <begin position="212"/>
        <end position="233"/>
    </location>
</feature>
<organism evidence="2 3">
    <name type="scientific">Filimonas lacunae</name>
    <dbReference type="NCBI Taxonomy" id="477680"/>
    <lineage>
        <taxon>Bacteria</taxon>
        <taxon>Pseudomonadati</taxon>
        <taxon>Bacteroidota</taxon>
        <taxon>Chitinophagia</taxon>
        <taxon>Chitinophagales</taxon>
        <taxon>Chitinophagaceae</taxon>
        <taxon>Filimonas</taxon>
    </lineage>
</organism>